<evidence type="ECO:0000313" key="9">
    <source>
        <dbReference type="EMBL" id="KAK7202806.1"/>
    </source>
</evidence>
<accession>A0ABR1EYX2</accession>
<feature type="transmembrane region" description="Helical" evidence="8">
    <location>
        <begin position="265"/>
        <end position="281"/>
    </location>
</feature>
<keyword evidence="6 8" id="KW-0472">Membrane</keyword>
<feature type="transmembrane region" description="Helical" evidence="8">
    <location>
        <begin position="243"/>
        <end position="260"/>
    </location>
</feature>
<dbReference type="Proteomes" id="UP001498771">
    <property type="component" value="Unassembled WGS sequence"/>
</dbReference>
<evidence type="ECO:0000256" key="4">
    <source>
        <dbReference type="ARBA" id="ARBA00022692"/>
    </source>
</evidence>
<feature type="transmembrane region" description="Helical" evidence="8">
    <location>
        <begin position="99"/>
        <end position="118"/>
    </location>
</feature>
<evidence type="ECO:0000256" key="5">
    <source>
        <dbReference type="ARBA" id="ARBA00022989"/>
    </source>
</evidence>
<feature type="transmembrane region" description="Helical" evidence="8">
    <location>
        <begin position="478"/>
        <end position="499"/>
    </location>
</feature>
<reference evidence="9 10" key="1">
    <citation type="submission" date="2024-03" db="EMBL/GenBank/DDBJ databases">
        <title>Genome-scale model development and genomic sequencing of the oleaginous clade Lipomyces.</title>
        <authorList>
            <consortium name="Lawrence Berkeley National Laboratory"/>
            <person name="Czajka J.J."/>
            <person name="Han Y."/>
            <person name="Kim J."/>
            <person name="Mondo S.J."/>
            <person name="Hofstad B.A."/>
            <person name="Robles A."/>
            <person name="Haridas S."/>
            <person name="Riley R."/>
            <person name="LaButti K."/>
            <person name="Pangilinan J."/>
            <person name="Andreopoulos W."/>
            <person name="Lipzen A."/>
            <person name="Yan J."/>
            <person name="Wang M."/>
            <person name="Ng V."/>
            <person name="Grigoriev I.V."/>
            <person name="Spatafora J.W."/>
            <person name="Magnuson J.K."/>
            <person name="Baker S.E."/>
            <person name="Pomraning K.R."/>
        </authorList>
    </citation>
    <scope>NUCLEOTIDE SEQUENCE [LARGE SCALE GENOMIC DNA]</scope>
    <source>
        <strain evidence="9 10">Phaff 52-87</strain>
    </source>
</reference>
<dbReference type="Pfam" id="PF00860">
    <property type="entry name" value="Xan_ur_permease"/>
    <property type="match status" value="1"/>
</dbReference>
<feature type="transmembrane region" description="Helical" evidence="8">
    <location>
        <begin position="151"/>
        <end position="171"/>
    </location>
</feature>
<dbReference type="InterPro" id="IPR045018">
    <property type="entry name" value="Azg-like"/>
</dbReference>
<evidence type="ECO:0000256" key="3">
    <source>
        <dbReference type="ARBA" id="ARBA00022448"/>
    </source>
</evidence>
<feature type="transmembrane region" description="Helical" evidence="8">
    <location>
        <begin position="440"/>
        <end position="458"/>
    </location>
</feature>
<comment type="caution">
    <text evidence="9">The sequence shown here is derived from an EMBL/GenBank/DDBJ whole genome shotgun (WGS) entry which is preliminary data.</text>
</comment>
<dbReference type="EMBL" id="JBBJBU010000015">
    <property type="protein sequence ID" value="KAK7202806.1"/>
    <property type="molecule type" value="Genomic_DNA"/>
</dbReference>
<feature type="transmembrane region" description="Helical" evidence="8">
    <location>
        <begin position="370"/>
        <end position="388"/>
    </location>
</feature>
<comment type="subcellular location">
    <subcellularLocation>
        <location evidence="1">Endomembrane system</location>
        <topology evidence="1">Multi-pass membrane protein</topology>
    </subcellularLocation>
</comment>
<keyword evidence="3" id="KW-0813">Transport</keyword>
<keyword evidence="10" id="KW-1185">Reference proteome</keyword>
<evidence type="ECO:0000256" key="2">
    <source>
        <dbReference type="ARBA" id="ARBA00005697"/>
    </source>
</evidence>
<proteinExistence type="inferred from homology"/>
<feature type="transmembrane region" description="Helical" evidence="8">
    <location>
        <begin position="330"/>
        <end position="350"/>
    </location>
</feature>
<name>A0ABR1EYX2_9ASCO</name>
<feature type="transmembrane region" description="Helical" evidence="8">
    <location>
        <begin position="408"/>
        <end position="428"/>
    </location>
</feature>
<gene>
    <name evidence="9" type="ORF">BZA70DRAFT_285063</name>
</gene>
<keyword evidence="5 8" id="KW-1133">Transmembrane helix</keyword>
<sequence length="622" mass="67150">MGVADIVHSLNLKVARSPVGRWFRLENSGSRRERTGAFFFTEIRAGLATFFAMAYIISVNASITSESGGTCVCNGTTDDPTCDADTDYMACVQVVKQDLVTATAAIAALTTFCMGLFANLPIGLAPGMGLNAYFTYQVVGYHGSGSISYKLAVTAVFVEGFIFIGLSIFGIRQWLARSIPTTIKHATGAGIGLYLTFIGLYGSAGLGVTTGSTSTPVDLAGCALEYQGDADLCSEHQMSDGRMYLGIFLGGFITVFCMLYRIKGAVIIGIAMVSIVSWPRLSPTTYFPYTTDGDTRFDFFKKVVTFHKIEKILAVQEWNIGSIPGGTGEFWLALVTFLYVDILDTTGTLYSMAKFAGYMNPKTGDFEGSAVAYIVDASGIVIGSLFGTPPVTAFIESGAGISEGGRTGLTAMTTGICFFISIFFAPIFASIPPWATGSTLVIVGAMMMGAVAEINWQYVGDSIPAFLTIAVMPFTYSISYGLIAGILSYMLLNIGVWLIDKLSKGRITPENYEKREGWTWRMAVGEDDESEIDPTLPSTSASKPKRLTPLEIMTVFFPPWLTRLVVHRKKRFWEEDEAEGARVINSKEMRDDGGTVIETITTSEDGPSSSSKESSAINEKAE</sequence>
<feature type="region of interest" description="Disordered" evidence="7">
    <location>
        <begin position="586"/>
        <end position="622"/>
    </location>
</feature>
<dbReference type="PANTHER" id="PTHR43337:SF1">
    <property type="entry name" value="XANTHINE_URACIL PERMEASE C887.17-RELATED"/>
    <property type="match status" value="1"/>
</dbReference>
<evidence type="ECO:0000256" key="7">
    <source>
        <dbReference type="SAM" id="MobiDB-lite"/>
    </source>
</evidence>
<evidence type="ECO:0000256" key="6">
    <source>
        <dbReference type="ARBA" id="ARBA00023136"/>
    </source>
</evidence>
<keyword evidence="4 8" id="KW-0812">Transmembrane</keyword>
<feature type="compositionally biased region" description="Polar residues" evidence="7">
    <location>
        <begin position="598"/>
        <end position="607"/>
    </location>
</feature>
<evidence type="ECO:0000256" key="1">
    <source>
        <dbReference type="ARBA" id="ARBA00004127"/>
    </source>
</evidence>
<organism evidence="9 10">
    <name type="scientific">Myxozyma melibiosi</name>
    <dbReference type="NCBI Taxonomy" id="54550"/>
    <lineage>
        <taxon>Eukaryota</taxon>
        <taxon>Fungi</taxon>
        <taxon>Dikarya</taxon>
        <taxon>Ascomycota</taxon>
        <taxon>Saccharomycotina</taxon>
        <taxon>Lipomycetes</taxon>
        <taxon>Lipomycetales</taxon>
        <taxon>Lipomycetaceae</taxon>
        <taxon>Myxozyma</taxon>
    </lineage>
</organism>
<dbReference type="GeneID" id="90039180"/>
<dbReference type="PANTHER" id="PTHR43337">
    <property type="entry name" value="XANTHINE/URACIL PERMEASE C887.17-RELATED"/>
    <property type="match status" value="1"/>
</dbReference>
<dbReference type="InterPro" id="IPR006043">
    <property type="entry name" value="NCS2"/>
</dbReference>
<feature type="transmembrane region" description="Helical" evidence="8">
    <location>
        <begin position="183"/>
        <end position="204"/>
    </location>
</feature>
<evidence type="ECO:0000256" key="8">
    <source>
        <dbReference type="SAM" id="Phobius"/>
    </source>
</evidence>
<comment type="similarity">
    <text evidence="2">Belongs to the nucleobase:cation symporter-2 (NCS2) (TC 2.A.40) family. Azg-like subfamily.</text>
</comment>
<evidence type="ECO:0000313" key="10">
    <source>
        <dbReference type="Proteomes" id="UP001498771"/>
    </source>
</evidence>
<feature type="transmembrane region" description="Helical" evidence="8">
    <location>
        <begin position="37"/>
        <end position="57"/>
    </location>
</feature>
<dbReference type="RefSeq" id="XP_064765839.1">
    <property type="nucleotide sequence ID" value="XM_064913668.1"/>
</dbReference>
<protein>
    <submittedName>
        <fullName evidence="9">Nucleoside transporter</fullName>
    </submittedName>
</protein>